<evidence type="ECO:0000256" key="6">
    <source>
        <dbReference type="ARBA" id="ARBA00023235"/>
    </source>
</evidence>
<dbReference type="Gene3D" id="3.10.50.40">
    <property type="match status" value="1"/>
</dbReference>
<dbReference type="Gene3D" id="1.25.40.10">
    <property type="entry name" value="Tetratricopeptide repeat domain"/>
    <property type="match status" value="1"/>
</dbReference>
<evidence type="ECO:0000256" key="7">
    <source>
        <dbReference type="PROSITE-ProRule" id="PRU00339"/>
    </source>
</evidence>
<geneLocation type="mitochondrion" evidence="10"/>
<dbReference type="Proteomes" id="UP000290189">
    <property type="component" value="Unassembled WGS sequence"/>
</dbReference>
<evidence type="ECO:0000256" key="1">
    <source>
        <dbReference type="ARBA" id="ARBA00000971"/>
    </source>
</evidence>
<evidence type="ECO:0000256" key="4">
    <source>
        <dbReference type="ARBA" id="ARBA00022803"/>
    </source>
</evidence>
<dbReference type="SMART" id="SM00028">
    <property type="entry name" value="TPR"/>
    <property type="match status" value="3"/>
</dbReference>
<keyword evidence="10" id="KW-0496">Mitochondrion</keyword>
<dbReference type="AlphaFoldDB" id="A0A3P3YJ39"/>
<dbReference type="Pfam" id="PF00254">
    <property type="entry name" value="FKBP_C"/>
    <property type="match status" value="1"/>
</dbReference>
<name>A0A3P3YJ39_PLABS</name>
<evidence type="ECO:0000256" key="2">
    <source>
        <dbReference type="ARBA" id="ARBA00013194"/>
    </source>
</evidence>
<evidence type="ECO:0000259" key="9">
    <source>
        <dbReference type="Pfam" id="PF00254"/>
    </source>
</evidence>
<proteinExistence type="predicted"/>
<dbReference type="InterPro" id="IPR019734">
    <property type="entry name" value="TPR_rpt"/>
</dbReference>
<dbReference type="InterPro" id="IPR050754">
    <property type="entry name" value="FKBP4/5/8-like"/>
</dbReference>
<evidence type="ECO:0000313" key="11">
    <source>
        <dbReference type="Proteomes" id="UP000290189"/>
    </source>
</evidence>
<evidence type="ECO:0000256" key="3">
    <source>
        <dbReference type="ARBA" id="ARBA00022737"/>
    </source>
</evidence>
<accession>A0A3P3YJ39</accession>
<dbReference type="SUPFAM" id="SSF48452">
    <property type="entry name" value="TPR-like"/>
    <property type="match status" value="1"/>
</dbReference>
<dbReference type="InterPro" id="IPR001179">
    <property type="entry name" value="PPIase_FKBP_dom"/>
</dbReference>
<feature type="repeat" description="TPR" evidence="7">
    <location>
        <begin position="260"/>
        <end position="293"/>
    </location>
</feature>
<comment type="catalytic activity">
    <reaction evidence="1">
        <text>[protein]-peptidylproline (omega=180) = [protein]-peptidylproline (omega=0)</text>
        <dbReference type="Rhea" id="RHEA:16237"/>
        <dbReference type="Rhea" id="RHEA-COMP:10747"/>
        <dbReference type="Rhea" id="RHEA-COMP:10748"/>
        <dbReference type="ChEBI" id="CHEBI:83833"/>
        <dbReference type="ChEBI" id="CHEBI:83834"/>
        <dbReference type="EC" id="5.2.1.8"/>
    </reaction>
</comment>
<dbReference type="PANTHER" id="PTHR46512:SF9">
    <property type="entry name" value="PEPTIDYLPROLYL ISOMERASE"/>
    <property type="match status" value="1"/>
</dbReference>
<feature type="domain" description="PPIase FKBP-type" evidence="9">
    <location>
        <begin position="89"/>
        <end position="155"/>
    </location>
</feature>
<dbReference type="EMBL" id="OVEO01000013">
    <property type="protein sequence ID" value="SPR00139.1"/>
    <property type="molecule type" value="Genomic_DNA"/>
</dbReference>
<dbReference type="GO" id="GO:0003755">
    <property type="term" value="F:peptidyl-prolyl cis-trans isomerase activity"/>
    <property type="evidence" value="ECO:0007669"/>
    <property type="project" value="UniProtKB-EC"/>
</dbReference>
<dbReference type="PANTHER" id="PTHR46512">
    <property type="entry name" value="PEPTIDYLPROLYL ISOMERASE"/>
    <property type="match status" value="1"/>
</dbReference>
<feature type="region of interest" description="Disordered" evidence="8">
    <location>
        <begin position="12"/>
        <end position="35"/>
    </location>
</feature>
<dbReference type="SUPFAM" id="SSF54534">
    <property type="entry name" value="FKBP-like"/>
    <property type="match status" value="1"/>
</dbReference>
<keyword evidence="3" id="KW-0677">Repeat</keyword>
<organism evidence="10 11">
    <name type="scientific">Plasmodiophora brassicae</name>
    <name type="common">Clubroot disease agent</name>
    <dbReference type="NCBI Taxonomy" id="37360"/>
    <lineage>
        <taxon>Eukaryota</taxon>
        <taxon>Sar</taxon>
        <taxon>Rhizaria</taxon>
        <taxon>Endomyxa</taxon>
        <taxon>Phytomyxea</taxon>
        <taxon>Plasmodiophorida</taxon>
        <taxon>Plasmodiophoridae</taxon>
        <taxon>Plasmodiophora</taxon>
    </lineage>
</organism>
<evidence type="ECO:0000256" key="8">
    <source>
        <dbReference type="SAM" id="MobiDB-lite"/>
    </source>
</evidence>
<reference evidence="10 11" key="1">
    <citation type="submission" date="2018-03" db="EMBL/GenBank/DDBJ databases">
        <authorList>
            <person name="Fogelqvist J."/>
        </authorList>
    </citation>
    <scope>NUCLEOTIDE SEQUENCE [LARGE SCALE GENOMIC DNA]</scope>
</reference>
<keyword evidence="4 7" id="KW-0802">TPR repeat</keyword>
<evidence type="ECO:0000256" key="5">
    <source>
        <dbReference type="ARBA" id="ARBA00023110"/>
    </source>
</evidence>
<sequence length="377" mass="41655">MTASEDVAVSLEGSRATAVDQKAAPGDKLPGWDHTDGSGVVRIADDGGVTKTVLELGDAGAACPKPLDVANVIIVHTSIGGEPVLYNDDPHEEVEIRLGRSETARGLEMALATMRPGERSRVVCSSDYGFTKHNCPTSVQYGDVCGKLIEFDVRLLRSEADKNFWDLTDKEKFDLATRMHRIGNQQYNNGQVKTSLRSYDKAVKAIEAITSRRAEVDSSTSQPLLFLCLNNSSACHIRLKSWDAAIRSCTQALGIDNSNVKCLYRRGIAYGNREEYELALRDLKKAQSIEPSAATQDAIKRIKAAQMKADKKARAKLGGFMRSGLNLYDDKTNPTTSYWETVLSPVVWVGRVVKNITYPLWKFCSKQPRRGVHDKRD</sequence>
<dbReference type="PROSITE" id="PS50005">
    <property type="entry name" value="TPR"/>
    <property type="match status" value="1"/>
</dbReference>
<dbReference type="InterPro" id="IPR011990">
    <property type="entry name" value="TPR-like_helical_dom_sf"/>
</dbReference>
<evidence type="ECO:0000313" key="10">
    <source>
        <dbReference type="EMBL" id="SPR00139.1"/>
    </source>
</evidence>
<dbReference type="InterPro" id="IPR046357">
    <property type="entry name" value="PPIase_dom_sf"/>
</dbReference>
<dbReference type="EC" id="5.2.1.8" evidence="2"/>
<protein>
    <recommendedName>
        <fullName evidence="2">peptidylprolyl isomerase</fullName>
        <ecNumber evidence="2">5.2.1.8</ecNumber>
    </recommendedName>
</protein>
<gene>
    <name evidence="10" type="ORF">PLBR_LOCUS7354</name>
</gene>
<keyword evidence="6" id="KW-0413">Isomerase</keyword>
<keyword evidence="5" id="KW-0697">Rotamase</keyword>